<dbReference type="PANTHER" id="PTHR43022:SF1">
    <property type="entry name" value="PROTEIN SMF"/>
    <property type="match status" value="1"/>
</dbReference>
<keyword evidence="4" id="KW-1185">Reference proteome</keyword>
<dbReference type="SUPFAM" id="SSF102405">
    <property type="entry name" value="MCP/YpsA-like"/>
    <property type="match status" value="1"/>
</dbReference>
<evidence type="ECO:0000256" key="1">
    <source>
        <dbReference type="ARBA" id="ARBA00006525"/>
    </source>
</evidence>
<dbReference type="InterPro" id="IPR003488">
    <property type="entry name" value="DprA"/>
</dbReference>
<sequence>MTSAISGVTLKILTLLELPKVGQQTVKKLLQYPHLQATQDLQELGFLDPRLYQALSQPQVLQQASENVQKLQEQADQQGMQVFSLLDPQYPDLLRTSSDAPLLLYLQGNWEATDRHFTVVGTRTPTRHGEITCERITRHFVQQGFGVVAALVPGCASIGLQTALQEEVPSVAVLAAGLDQPLAPALNRMIDQILQQGGTLISPFPPGTVFRNHQQVQRDRLMTLLGLGVLLVQSGLDGTSVHPLKIALQENRPVAVPALSQRDQQDAAEVTALNQKLFLQDPQVASVLDLTEQQIQHILLLHGKEDYTRFEEQMGFAEMSLKN</sequence>
<dbReference type="Pfam" id="PF02481">
    <property type="entry name" value="DNA_processg_A"/>
    <property type="match status" value="1"/>
</dbReference>
<dbReference type="Proteomes" id="UP000632222">
    <property type="component" value="Unassembled WGS sequence"/>
</dbReference>
<dbReference type="RefSeq" id="WP_189003959.1">
    <property type="nucleotide sequence ID" value="NZ_BMOD01000012.1"/>
</dbReference>
<dbReference type="PANTHER" id="PTHR43022">
    <property type="entry name" value="PROTEIN SMF"/>
    <property type="match status" value="1"/>
</dbReference>
<dbReference type="Gene3D" id="3.40.50.450">
    <property type="match status" value="1"/>
</dbReference>
<name>A0ABQ2D696_9DEIO</name>
<evidence type="ECO:0000259" key="2">
    <source>
        <dbReference type="Pfam" id="PF02481"/>
    </source>
</evidence>
<reference evidence="4" key="1">
    <citation type="journal article" date="2019" name="Int. J. Syst. Evol. Microbiol.">
        <title>The Global Catalogue of Microorganisms (GCM) 10K type strain sequencing project: providing services to taxonomists for standard genome sequencing and annotation.</title>
        <authorList>
            <consortium name="The Broad Institute Genomics Platform"/>
            <consortium name="The Broad Institute Genome Sequencing Center for Infectious Disease"/>
            <person name="Wu L."/>
            <person name="Ma J."/>
        </authorList>
    </citation>
    <scope>NUCLEOTIDE SEQUENCE [LARGE SCALE GENOMIC DNA]</scope>
    <source>
        <strain evidence="4">JCM 14370</strain>
    </source>
</reference>
<organism evidence="3 4">
    <name type="scientific">Deinococcus roseus</name>
    <dbReference type="NCBI Taxonomy" id="392414"/>
    <lineage>
        <taxon>Bacteria</taxon>
        <taxon>Thermotogati</taxon>
        <taxon>Deinococcota</taxon>
        <taxon>Deinococci</taxon>
        <taxon>Deinococcales</taxon>
        <taxon>Deinococcaceae</taxon>
        <taxon>Deinococcus</taxon>
    </lineage>
</organism>
<dbReference type="InterPro" id="IPR057666">
    <property type="entry name" value="DrpA_SLOG"/>
</dbReference>
<comment type="caution">
    <text evidence="3">The sequence shown here is derived from an EMBL/GenBank/DDBJ whole genome shotgun (WGS) entry which is preliminary data.</text>
</comment>
<dbReference type="EMBL" id="BMOD01000012">
    <property type="protein sequence ID" value="GGJ42788.1"/>
    <property type="molecule type" value="Genomic_DNA"/>
</dbReference>
<protein>
    <recommendedName>
        <fullName evidence="2">Smf/DprA SLOG domain-containing protein</fullName>
    </recommendedName>
</protein>
<proteinExistence type="inferred from homology"/>
<evidence type="ECO:0000313" key="4">
    <source>
        <dbReference type="Proteomes" id="UP000632222"/>
    </source>
</evidence>
<evidence type="ECO:0000313" key="3">
    <source>
        <dbReference type="EMBL" id="GGJ42788.1"/>
    </source>
</evidence>
<comment type="similarity">
    <text evidence="1">Belongs to the DprA/Smf family.</text>
</comment>
<feature type="domain" description="Smf/DprA SLOG" evidence="2">
    <location>
        <begin position="83"/>
        <end position="262"/>
    </location>
</feature>
<accession>A0ABQ2D696</accession>
<gene>
    <name evidence="3" type="ORF">GCM10008938_31200</name>
</gene>